<evidence type="ECO:0000313" key="11">
    <source>
        <dbReference type="EMBL" id="KAB1440043.1"/>
    </source>
</evidence>
<evidence type="ECO:0000256" key="8">
    <source>
        <dbReference type="SAM" id="Phobius"/>
    </source>
</evidence>
<comment type="subcellular location">
    <subcellularLocation>
        <location evidence="1">Cell membrane</location>
        <topology evidence="1">Multi-pass membrane protein</topology>
    </subcellularLocation>
</comment>
<dbReference type="InterPro" id="IPR027417">
    <property type="entry name" value="P-loop_NTPase"/>
</dbReference>
<dbReference type="SUPFAM" id="SSF52540">
    <property type="entry name" value="P-loop containing nucleoside triphosphate hydrolases"/>
    <property type="match status" value="1"/>
</dbReference>
<dbReference type="PANTHER" id="PTHR43394">
    <property type="entry name" value="ATP-DEPENDENT PERMEASE MDL1, MITOCHONDRIAL"/>
    <property type="match status" value="1"/>
</dbReference>
<sequence>MNQKQIIVLKKLLQYIKPYKIHLIFISISALLSVVFTLLTPILIGNAIDYVIGPGNVDFPNIFKILTYLAASIAISAIFQWFMSYESSKLTSLTVSDLRSSAFGKFNQVPLKFIDTNSHGNLINSIVNDIDQISDGLLQGFSQLFSGVITIIGTLLFMLFIQYKIAFVVVLLTPLSFFVASFISKHTYHQMKEQAEIRGELSGYIEEIIGNEKTIKAFGYEKRAINTFSTINQRLYDCGWRAQFYSSLTNPGTRFVNGVVYAAVGIYGAISAVNGTLSVGQLSSFLSYANQYTKPFNEISGVFTEFQSALASASRIFSIIESENEISDENLLTEVNCEGEIDINHISFSYVPEVPLIEDFNLHVATGQRVAIVGPTGCGKTTFINLLMRFYDITSGQIKIDGIDIRDMKRKTLREQFGMVLQESWLFQGSIFENIAYGKQDATLEEVVEAAKSAHAHSFIKRLPNGYDTIITEDGNISQGQKQLLCIARIMLTKPPILILDEATSNIDTRTEVKIQKAFLELMRGRTSFIVAHRLSTIKESDVIIVMDKGHIIEQGNHVELLEKGGFYSNLYNSQFAVT</sequence>
<keyword evidence="6 8" id="KW-1133">Transmembrane helix</keyword>
<dbReference type="FunFam" id="3.40.50.300:FF:000287">
    <property type="entry name" value="Multidrug ABC transporter ATP-binding protein"/>
    <property type="match status" value="1"/>
</dbReference>
<comment type="caution">
    <text evidence="11">The sequence shown here is derived from an EMBL/GenBank/DDBJ whole genome shotgun (WGS) entry which is preliminary data.</text>
</comment>
<dbReference type="Gene3D" id="3.40.50.300">
    <property type="entry name" value="P-loop containing nucleotide triphosphate hydrolases"/>
    <property type="match status" value="1"/>
</dbReference>
<dbReference type="GO" id="GO:0005524">
    <property type="term" value="F:ATP binding"/>
    <property type="evidence" value="ECO:0007669"/>
    <property type="project" value="UniProtKB-KW"/>
</dbReference>
<dbReference type="InterPro" id="IPR003593">
    <property type="entry name" value="AAA+_ATPase"/>
</dbReference>
<dbReference type="OrthoDB" id="9762778at2"/>
<dbReference type="GO" id="GO:0016887">
    <property type="term" value="F:ATP hydrolysis activity"/>
    <property type="evidence" value="ECO:0007669"/>
    <property type="project" value="InterPro"/>
</dbReference>
<dbReference type="GO" id="GO:0005886">
    <property type="term" value="C:plasma membrane"/>
    <property type="evidence" value="ECO:0007669"/>
    <property type="project" value="UniProtKB-SubCell"/>
</dbReference>
<evidence type="ECO:0000256" key="6">
    <source>
        <dbReference type="ARBA" id="ARBA00022989"/>
    </source>
</evidence>
<proteinExistence type="predicted"/>
<dbReference type="InterPro" id="IPR011527">
    <property type="entry name" value="ABC1_TM_dom"/>
</dbReference>
<keyword evidence="3 8" id="KW-0812">Transmembrane</keyword>
<evidence type="ECO:0000256" key="4">
    <source>
        <dbReference type="ARBA" id="ARBA00022741"/>
    </source>
</evidence>
<feature type="domain" description="ABC transmembrane type-1" evidence="10">
    <location>
        <begin position="24"/>
        <end position="308"/>
    </location>
</feature>
<dbReference type="PROSITE" id="PS50929">
    <property type="entry name" value="ABC_TM1F"/>
    <property type="match status" value="1"/>
</dbReference>
<dbReference type="Proteomes" id="UP000461768">
    <property type="component" value="Unassembled WGS sequence"/>
</dbReference>
<keyword evidence="5 11" id="KW-0067">ATP-binding</keyword>
<keyword evidence="7 8" id="KW-0472">Membrane</keyword>
<organism evidence="11 12">
    <name type="scientific">Candidatus Galacturonatibacter soehngenii</name>
    <dbReference type="NCBI Taxonomy" id="2307010"/>
    <lineage>
        <taxon>Bacteria</taxon>
        <taxon>Bacillati</taxon>
        <taxon>Bacillota</taxon>
        <taxon>Clostridia</taxon>
        <taxon>Lachnospirales</taxon>
        <taxon>Lachnospiraceae</taxon>
        <taxon>Candidatus Galacturonatibacter</taxon>
    </lineage>
</organism>
<dbReference type="AlphaFoldDB" id="A0A7V7QNK2"/>
<keyword evidence="12" id="KW-1185">Reference proteome</keyword>
<reference evidence="11 12" key="1">
    <citation type="submission" date="2019-09" db="EMBL/GenBank/DDBJ databases">
        <authorList>
            <person name="Valk L.C."/>
        </authorList>
    </citation>
    <scope>NUCLEOTIDE SEQUENCE [LARGE SCALE GENOMIC DNA]</scope>
    <source>
        <strain evidence="11">GalUA</strain>
    </source>
</reference>
<gene>
    <name evidence="11" type="ORF">F7O84_06595</name>
</gene>
<keyword evidence="4" id="KW-0547">Nucleotide-binding</keyword>
<dbReference type="PROSITE" id="PS00211">
    <property type="entry name" value="ABC_TRANSPORTER_1"/>
    <property type="match status" value="1"/>
</dbReference>
<dbReference type="SUPFAM" id="SSF90123">
    <property type="entry name" value="ABC transporter transmembrane region"/>
    <property type="match status" value="1"/>
</dbReference>
<dbReference type="InterPro" id="IPR039421">
    <property type="entry name" value="Type_1_exporter"/>
</dbReference>
<feature type="transmembrane region" description="Helical" evidence="8">
    <location>
        <begin position="141"/>
        <end position="159"/>
    </location>
</feature>
<feature type="domain" description="ABC transporter" evidence="9">
    <location>
        <begin position="341"/>
        <end position="574"/>
    </location>
</feature>
<keyword evidence="2" id="KW-0813">Transport</keyword>
<name>A0A7V7QNK2_9FIRM</name>
<dbReference type="InterPro" id="IPR036640">
    <property type="entry name" value="ABC1_TM_sf"/>
</dbReference>
<dbReference type="PROSITE" id="PS50893">
    <property type="entry name" value="ABC_TRANSPORTER_2"/>
    <property type="match status" value="1"/>
</dbReference>
<accession>A0A7V7QNK2</accession>
<dbReference type="RefSeq" id="WP_151143237.1">
    <property type="nucleotide sequence ID" value="NZ_WAGX01000004.1"/>
</dbReference>
<dbReference type="CDD" id="cd03254">
    <property type="entry name" value="ABCC_Glucan_exporter_like"/>
    <property type="match status" value="1"/>
</dbReference>
<dbReference type="InterPro" id="IPR017871">
    <property type="entry name" value="ABC_transporter-like_CS"/>
</dbReference>
<dbReference type="InterPro" id="IPR003439">
    <property type="entry name" value="ABC_transporter-like_ATP-bd"/>
</dbReference>
<dbReference type="Gene3D" id="1.20.1560.10">
    <property type="entry name" value="ABC transporter type 1, transmembrane domain"/>
    <property type="match status" value="1"/>
</dbReference>
<evidence type="ECO:0000259" key="9">
    <source>
        <dbReference type="PROSITE" id="PS50893"/>
    </source>
</evidence>
<dbReference type="CDD" id="cd18547">
    <property type="entry name" value="ABC_6TM_Tm288_like"/>
    <property type="match status" value="1"/>
</dbReference>
<evidence type="ECO:0000256" key="5">
    <source>
        <dbReference type="ARBA" id="ARBA00022840"/>
    </source>
</evidence>
<dbReference type="EMBL" id="WAGX01000004">
    <property type="protein sequence ID" value="KAB1440043.1"/>
    <property type="molecule type" value="Genomic_DNA"/>
</dbReference>
<dbReference type="Pfam" id="PF00005">
    <property type="entry name" value="ABC_tran"/>
    <property type="match status" value="1"/>
</dbReference>
<feature type="transmembrane region" description="Helical" evidence="8">
    <location>
        <begin position="65"/>
        <end position="83"/>
    </location>
</feature>
<evidence type="ECO:0000256" key="7">
    <source>
        <dbReference type="ARBA" id="ARBA00023136"/>
    </source>
</evidence>
<evidence type="ECO:0000256" key="2">
    <source>
        <dbReference type="ARBA" id="ARBA00022448"/>
    </source>
</evidence>
<dbReference type="PANTHER" id="PTHR43394:SF1">
    <property type="entry name" value="ATP-BINDING CASSETTE SUB-FAMILY B MEMBER 10, MITOCHONDRIAL"/>
    <property type="match status" value="1"/>
</dbReference>
<feature type="transmembrane region" description="Helical" evidence="8">
    <location>
        <begin position="165"/>
        <end position="183"/>
    </location>
</feature>
<dbReference type="GO" id="GO:0015421">
    <property type="term" value="F:ABC-type oligopeptide transporter activity"/>
    <property type="evidence" value="ECO:0007669"/>
    <property type="project" value="TreeGrafter"/>
</dbReference>
<evidence type="ECO:0000256" key="1">
    <source>
        <dbReference type="ARBA" id="ARBA00004651"/>
    </source>
</evidence>
<dbReference type="SMART" id="SM00382">
    <property type="entry name" value="AAA"/>
    <property type="match status" value="1"/>
</dbReference>
<evidence type="ECO:0000313" key="12">
    <source>
        <dbReference type="Proteomes" id="UP000461768"/>
    </source>
</evidence>
<dbReference type="Pfam" id="PF00664">
    <property type="entry name" value="ABC_membrane"/>
    <property type="match status" value="1"/>
</dbReference>
<evidence type="ECO:0000256" key="3">
    <source>
        <dbReference type="ARBA" id="ARBA00022692"/>
    </source>
</evidence>
<feature type="transmembrane region" description="Helical" evidence="8">
    <location>
        <begin position="21"/>
        <end position="45"/>
    </location>
</feature>
<protein>
    <submittedName>
        <fullName evidence="11">ABC transporter ATP-binding protein</fullName>
    </submittedName>
</protein>
<evidence type="ECO:0000259" key="10">
    <source>
        <dbReference type="PROSITE" id="PS50929"/>
    </source>
</evidence>
<reference evidence="11 12" key="2">
    <citation type="submission" date="2020-02" db="EMBL/GenBank/DDBJ databases">
        <title>Candidatus Galacturonibacter soehngenii shows hetero-acetogenic catabolism of galacturonic acid but lacks a canonical carbon monoxide dehydrogenase/acetyl-CoA synthase complex.</title>
        <authorList>
            <person name="Diender M."/>
            <person name="Stouten G.R."/>
            <person name="Petersen J.F."/>
            <person name="Nielsen P.H."/>
            <person name="Dueholm M.S."/>
            <person name="Pronk J.T."/>
            <person name="Van Loosdrecht M.C.M."/>
        </authorList>
    </citation>
    <scope>NUCLEOTIDE SEQUENCE [LARGE SCALE GENOMIC DNA]</scope>
    <source>
        <strain evidence="11">GalUA</strain>
    </source>
</reference>